<keyword evidence="2" id="KW-0808">Transferase</keyword>
<evidence type="ECO:0000313" key="4">
    <source>
        <dbReference type="Proteomes" id="UP000599523"/>
    </source>
</evidence>
<dbReference type="Pfam" id="PF03881">
    <property type="entry name" value="Fructosamin_kin"/>
    <property type="match status" value="1"/>
</dbReference>
<keyword evidence="4" id="KW-1185">Reference proteome</keyword>
<dbReference type="InterPro" id="IPR011009">
    <property type="entry name" value="Kinase-like_dom_sf"/>
</dbReference>
<accession>A0A972F8X7</accession>
<dbReference type="RefSeq" id="WP_168986921.1">
    <property type="nucleotide sequence ID" value="NZ_CAWPHM010000066.1"/>
</dbReference>
<dbReference type="PANTHER" id="PTHR12149">
    <property type="entry name" value="FRUCTOSAMINE 3 KINASE-RELATED PROTEIN"/>
    <property type="match status" value="1"/>
</dbReference>
<organism evidence="3 4">
    <name type="scientific">Azoarcus taiwanensis</name>
    <dbReference type="NCBI Taxonomy" id="666964"/>
    <lineage>
        <taxon>Bacteria</taxon>
        <taxon>Pseudomonadati</taxon>
        <taxon>Pseudomonadota</taxon>
        <taxon>Betaproteobacteria</taxon>
        <taxon>Rhodocyclales</taxon>
        <taxon>Zoogloeaceae</taxon>
        <taxon>Azoarcus</taxon>
    </lineage>
</organism>
<dbReference type="InterPro" id="IPR016477">
    <property type="entry name" value="Fructo-/Ketosamine-3-kinase"/>
</dbReference>
<evidence type="ECO:0000313" key="3">
    <source>
        <dbReference type="EMBL" id="NMG02129.1"/>
    </source>
</evidence>
<evidence type="ECO:0000256" key="1">
    <source>
        <dbReference type="ARBA" id="ARBA00009460"/>
    </source>
</evidence>
<reference evidence="3" key="1">
    <citation type="submission" date="2019-12" db="EMBL/GenBank/DDBJ databases">
        <title>Comparative genomics gives insights into the taxonomy of the Azoarcus-Aromatoleum group and reveals separate origins of nif in the plant-associated Azoarcus and non-plant-associated Aromatoleum sub-groups.</title>
        <authorList>
            <person name="Lafos M."/>
            <person name="Maluk M."/>
            <person name="Batista M."/>
            <person name="Junghare M."/>
            <person name="Carmona M."/>
            <person name="Faoro H."/>
            <person name="Cruz L.M."/>
            <person name="Battistoni F."/>
            <person name="De Souza E."/>
            <person name="Pedrosa F."/>
            <person name="Chen W.-M."/>
            <person name="Poole P.S."/>
            <person name="Dixon R.A."/>
            <person name="James E.K."/>
        </authorList>
    </citation>
    <scope>NUCLEOTIDE SEQUENCE</scope>
    <source>
        <strain evidence="3">NSC3</strain>
    </source>
</reference>
<gene>
    <name evidence="3" type="ORF">GPA21_03975</name>
</gene>
<sequence length="294" mass="32336">MSDPDCLAAIEAAIRSASGNAFTLESARPVSGGCINQAMVVEGGGLSYFVKLNRATAADMFTAEADGLAAIAATGTFRVPAVVASGKSDDRAFLVLEHLDLRPLASAQDGERFAEALAAMHTVEGEHFGWPRDNYIGNSTQHNTESDNWARFFALQRIAPQLALARSKGYEGELQRLGQRLIDRIPALFLDYRPHPSLLHGDLWHGNAAMTADGQAALFDPAVHHGDRESDLAMSELFGGFPASFYATYRRALPLDHEYETRKHLYALYHVMNHLNIFGRGYLSETLRLCRRLM</sequence>
<dbReference type="GO" id="GO:0016301">
    <property type="term" value="F:kinase activity"/>
    <property type="evidence" value="ECO:0007669"/>
    <property type="project" value="UniProtKB-UniRule"/>
</dbReference>
<protein>
    <submittedName>
        <fullName evidence="3">Phosphotransferase</fullName>
    </submittedName>
</protein>
<dbReference type="PIRSF" id="PIRSF006221">
    <property type="entry name" value="Ketosamine-3-kinase"/>
    <property type="match status" value="1"/>
</dbReference>
<comment type="caution">
    <text evidence="3">The sequence shown here is derived from an EMBL/GenBank/DDBJ whole genome shotgun (WGS) entry which is preliminary data.</text>
</comment>
<dbReference type="AlphaFoldDB" id="A0A972F8X7"/>
<dbReference type="Gene3D" id="3.90.1200.10">
    <property type="match status" value="1"/>
</dbReference>
<comment type="similarity">
    <text evidence="1 2">Belongs to the fructosamine kinase family.</text>
</comment>
<evidence type="ECO:0000256" key="2">
    <source>
        <dbReference type="PIRNR" id="PIRNR006221"/>
    </source>
</evidence>
<dbReference type="PANTHER" id="PTHR12149:SF8">
    <property type="entry name" value="PROTEIN-RIBULOSAMINE 3-KINASE"/>
    <property type="match status" value="1"/>
</dbReference>
<name>A0A972F8X7_9RHOO</name>
<dbReference type="Proteomes" id="UP000599523">
    <property type="component" value="Unassembled WGS sequence"/>
</dbReference>
<dbReference type="SUPFAM" id="SSF56112">
    <property type="entry name" value="Protein kinase-like (PK-like)"/>
    <property type="match status" value="1"/>
</dbReference>
<proteinExistence type="inferred from homology"/>
<dbReference type="Gene3D" id="3.30.200.20">
    <property type="entry name" value="Phosphorylase Kinase, domain 1"/>
    <property type="match status" value="1"/>
</dbReference>
<keyword evidence="2" id="KW-0418">Kinase</keyword>
<dbReference type="EMBL" id="WTVM01000015">
    <property type="protein sequence ID" value="NMG02129.1"/>
    <property type="molecule type" value="Genomic_DNA"/>
</dbReference>